<evidence type="ECO:0008006" key="3">
    <source>
        <dbReference type="Google" id="ProtNLM"/>
    </source>
</evidence>
<dbReference type="AlphaFoldDB" id="A0A0F9BAM5"/>
<proteinExistence type="predicted"/>
<sequence>ASFGSFGDVVRNEMWKSLKYKAKTRYRRRKGHRQGYTRLAVRQILTAEGPIEAEEKPKAEAKPARRARRPKPQPEAQATVAEAASVEAPEGEAKPARRTRARKPEAEAPSAEAPPDKTPEAEAKPARRARARKRAPGGEAESPQKGRRPSRRKTKAESD</sequence>
<feature type="region of interest" description="Disordered" evidence="1">
    <location>
        <begin position="46"/>
        <end position="159"/>
    </location>
</feature>
<dbReference type="GO" id="GO:0005840">
    <property type="term" value="C:ribosome"/>
    <property type="evidence" value="ECO:0007669"/>
    <property type="project" value="InterPro"/>
</dbReference>
<dbReference type="SUPFAM" id="SSF141091">
    <property type="entry name" value="L21p-like"/>
    <property type="match status" value="1"/>
</dbReference>
<accession>A0A0F9BAM5</accession>
<comment type="caution">
    <text evidence="2">The sequence shown here is derived from an EMBL/GenBank/DDBJ whole genome shotgun (WGS) entry which is preliminary data.</text>
</comment>
<dbReference type="Pfam" id="PF00829">
    <property type="entry name" value="Ribosomal_L21p"/>
    <property type="match status" value="1"/>
</dbReference>
<evidence type="ECO:0000313" key="2">
    <source>
        <dbReference type="EMBL" id="KKK87754.1"/>
    </source>
</evidence>
<feature type="compositionally biased region" description="Basic residues" evidence="1">
    <location>
        <begin position="145"/>
        <end position="159"/>
    </location>
</feature>
<protein>
    <recommendedName>
        <fullName evidence="3">50S ribosomal protein L21</fullName>
    </recommendedName>
</protein>
<reference evidence="2" key="1">
    <citation type="journal article" date="2015" name="Nature">
        <title>Complex archaea that bridge the gap between prokaryotes and eukaryotes.</title>
        <authorList>
            <person name="Spang A."/>
            <person name="Saw J.H."/>
            <person name="Jorgensen S.L."/>
            <person name="Zaremba-Niedzwiedzka K."/>
            <person name="Martijn J."/>
            <person name="Lind A.E."/>
            <person name="van Eijk R."/>
            <person name="Schleper C."/>
            <person name="Guy L."/>
            <person name="Ettema T.J."/>
        </authorList>
    </citation>
    <scope>NUCLEOTIDE SEQUENCE</scope>
</reference>
<feature type="non-terminal residue" evidence="2">
    <location>
        <position position="1"/>
    </location>
</feature>
<dbReference type="InterPro" id="IPR028909">
    <property type="entry name" value="bL21-like"/>
</dbReference>
<name>A0A0F9BAM5_9ZZZZ</name>
<organism evidence="2">
    <name type="scientific">marine sediment metagenome</name>
    <dbReference type="NCBI Taxonomy" id="412755"/>
    <lineage>
        <taxon>unclassified sequences</taxon>
        <taxon>metagenomes</taxon>
        <taxon>ecological metagenomes</taxon>
    </lineage>
</organism>
<feature type="compositionally biased region" description="Basic residues" evidence="1">
    <location>
        <begin position="126"/>
        <end position="135"/>
    </location>
</feature>
<feature type="compositionally biased region" description="Basic and acidic residues" evidence="1">
    <location>
        <begin position="114"/>
        <end position="125"/>
    </location>
</feature>
<evidence type="ECO:0000256" key="1">
    <source>
        <dbReference type="SAM" id="MobiDB-lite"/>
    </source>
</evidence>
<feature type="compositionally biased region" description="Basic and acidic residues" evidence="1">
    <location>
        <begin position="53"/>
        <end position="63"/>
    </location>
</feature>
<gene>
    <name evidence="2" type="ORF">LCGC14_2750060</name>
</gene>
<dbReference type="EMBL" id="LAZR01050259">
    <property type="protein sequence ID" value="KKK87754.1"/>
    <property type="molecule type" value="Genomic_DNA"/>
</dbReference>
<dbReference type="GO" id="GO:0005737">
    <property type="term" value="C:cytoplasm"/>
    <property type="evidence" value="ECO:0007669"/>
    <property type="project" value="UniProtKB-ARBA"/>
</dbReference>
<dbReference type="InterPro" id="IPR036164">
    <property type="entry name" value="bL21-like_sf"/>
</dbReference>